<accession>A0A9Q0Y910</accession>
<keyword evidence="1" id="KW-0732">Signal</keyword>
<evidence type="ECO:0000256" key="1">
    <source>
        <dbReference type="SAM" id="SignalP"/>
    </source>
</evidence>
<gene>
    <name evidence="2" type="ORF">HOLleu_44125</name>
</gene>
<reference evidence="2" key="1">
    <citation type="submission" date="2021-10" db="EMBL/GenBank/DDBJ databases">
        <title>Tropical sea cucumber genome reveals ecological adaptation and Cuvierian tubules defense mechanism.</title>
        <authorList>
            <person name="Chen T."/>
        </authorList>
    </citation>
    <scope>NUCLEOTIDE SEQUENCE</scope>
    <source>
        <strain evidence="2">Nanhai2018</strain>
        <tissue evidence="2">Muscle</tissue>
    </source>
</reference>
<dbReference type="AlphaFoldDB" id="A0A9Q0Y910"/>
<evidence type="ECO:0000313" key="3">
    <source>
        <dbReference type="Proteomes" id="UP001152320"/>
    </source>
</evidence>
<dbReference type="Proteomes" id="UP001152320">
    <property type="component" value="Unassembled WGS sequence"/>
</dbReference>
<keyword evidence="3" id="KW-1185">Reference proteome</keyword>
<evidence type="ECO:0000313" key="2">
    <source>
        <dbReference type="EMBL" id="KAJ8018082.1"/>
    </source>
</evidence>
<sequence length="129" mass="14685">MRTSSPLGILPLLIVTFRCVGAQTTGTCESPQFLDLRERGIISCVFHEEFYRVLWYNTTEYLNNVPILDFQNKIKTGVGYESGEYDVYPNGSLIINRVSLQHDSFTVAYLHTKKDVPIFIHIQVVVVGK</sequence>
<comment type="caution">
    <text evidence="2">The sequence shown here is derived from an EMBL/GenBank/DDBJ whole genome shotgun (WGS) entry which is preliminary data.</text>
</comment>
<dbReference type="OrthoDB" id="10587191at2759"/>
<organism evidence="2 3">
    <name type="scientific">Holothuria leucospilota</name>
    <name type="common">Black long sea cucumber</name>
    <name type="synonym">Mertensiothuria leucospilota</name>
    <dbReference type="NCBI Taxonomy" id="206669"/>
    <lineage>
        <taxon>Eukaryota</taxon>
        <taxon>Metazoa</taxon>
        <taxon>Echinodermata</taxon>
        <taxon>Eleutherozoa</taxon>
        <taxon>Echinozoa</taxon>
        <taxon>Holothuroidea</taxon>
        <taxon>Aspidochirotacea</taxon>
        <taxon>Aspidochirotida</taxon>
        <taxon>Holothuriidae</taxon>
        <taxon>Holothuria</taxon>
    </lineage>
</organism>
<feature type="signal peptide" evidence="1">
    <location>
        <begin position="1"/>
        <end position="22"/>
    </location>
</feature>
<protein>
    <submittedName>
        <fullName evidence="2">Uncharacterized protein</fullName>
    </submittedName>
</protein>
<name>A0A9Q0Y910_HOLLE</name>
<proteinExistence type="predicted"/>
<dbReference type="EMBL" id="JAIZAY010000652">
    <property type="protein sequence ID" value="KAJ8018082.1"/>
    <property type="molecule type" value="Genomic_DNA"/>
</dbReference>
<feature type="chain" id="PRO_5040345827" evidence="1">
    <location>
        <begin position="23"/>
        <end position="129"/>
    </location>
</feature>